<gene>
    <name evidence="1" type="ORF">E2C01_050967</name>
</gene>
<dbReference type="Proteomes" id="UP000324222">
    <property type="component" value="Unassembled WGS sequence"/>
</dbReference>
<sequence length="76" mass="8287">MKDTRGALSQVECPAACPTRPDLPTCRPGDTLLPARKKAHPAASYLVAGKVLGLTWGQILKYIRVKISLNIKMNEL</sequence>
<comment type="caution">
    <text evidence="1">The sequence shown here is derived from an EMBL/GenBank/DDBJ whole genome shotgun (WGS) entry which is preliminary data.</text>
</comment>
<organism evidence="1 2">
    <name type="scientific">Portunus trituberculatus</name>
    <name type="common">Swimming crab</name>
    <name type="synonym">Neptunus trituberculatus</name>
    <dbReference type="NCBI Taxonomy" id="210409"/>
    <lineage>
        <taxon>Eukaryota</taxon>
        <taxon>Metazoa</taxon>
        <taxon>Ecdysozoa</taxon>
        <taxon>Arthropoda</taxon>
        <taxon>Crustacea</taxon>
        <taxon>Multicrustacea</taxon>
        <taxon>Malacostraca</taxon>
        <taxon>Eumalacostraca</taxon>
        <taxon>Eucarida</taxon>
        <taxon>Decapoda</taxon>
        <taxon>Pleocyemata</taxon>
        <taxon>Brachyura</taxon>
        <taxon>Eubrachyura</taxon>
        <taxon>Portunoidea</taxon>
        <taxon>Portunidae</taxon>
        <taxon>Portuninae</taxon>
        <taxon>Portunus</taxon>
    </lineage>
</organism>
<keyword evidence="2" id="KW-1185">Reference proteome</keyword>
<evidence type="ECO:0000313" key="2">
    <source>
        <dbReference type="Proteomes" id="UP000324222"/>
    </source>
</evidence>
<name>A0A5B7GHI2_PORTR</name>
<dbReference type="AlphaFoldDB" id="A0A5B7GHI2"/>
<evidence type="ECO:0000313" key="1">
    <source>
        <dbReference type="EMBL" id="MPC56999.1"/>
    </source>
</evidence>
<reference evidence="1 2" key="1">
    <citation type="submission" date="2019-05" db="EMBL/GenBank/DDBJ databases">
        <title>Another draft genome of Portunus trituberculatus and its Hox gene families provides insights of decapod evolution.</title>
        <authorList>
            <person name="Jeong J.-H."/>
            <person name="Song I."/>
            <person name="Kim S."/>
            <person name="Choi T."/>
            <person name="Kim D."/>
            <person name="Ryu S."/>
            <person name="Kim W."/>
        </authorList>
    </citation>
    <scope>NUCLEOTIDE SEQUENCE [LARGE SCALE GENOMIC DNA]</scope>
    <source>
        <tissue evidence="1">Muscle</tissue>
    </source>
</reference>
<proteinExistence type="predicted"/>
<protein>
    <submittedName>
        <fullName evidence="1">Uncharacterized protein</fullName>
    </submittedName>
</protein>
<dbReference type="EMBL" id="VSRR010014420">
    <property type="protein sequence ID" value="MPC56999.1"/>
    <property type="molecule type" value="Genomic_DNA"/>
</dbReference>
<accession>A0A5B7GHI2</accession>